<sequence length="156" mass="18281">MAGKKIAFPTKVCIKNRQAYFEYTLLDKYTAGIILQGTEIKSIRMGKASLQESYCYFHRTSFWIKGMHIGSYTYGNIYNHDEKRDRQLLLQKKELQKLLKSQAKGLTIIPVQLFINQRGFAKVEIALARGKKLYDKRQAIKERDLERFASRQLRLI</sequence>
<gene>
    <name evidence="3 4" type="primary">smpB</name>
    <name evidence="4" type="ORF">EDM02_05220</name>
</gene>
<dbReference type="AlphaFoldDB" id="A0A3N2QAX0"/>
<comment type="subcellular location">
    <subcellularLocation>
        <location evidence="3">Cytoplasm</location>
    </subcellularLocation>
    <text evidence="3">The tmRNA-SmpB complex associates with stalled 70S ribosomes.</text>
</comment>
<reference evidence="4 5" key="1">
    <citation type="submission" date="2018-09" db="EMBL/GenBank/DDBJ databases">
        <title>Comparative Genomics of Wolbachia-Cardinium Dual Endosymbiosis in a Plant-Parasitic Nematode.</title>
        <authorList>
            <person name="Brown A.M.V."/>
            <person name="Wasala S.K."/>
            <person name="Howe D.K."/>
            <person name="Peetz A.B."/>
            <person name="Zasada I.A."/>
            <person name="Denver D.R."/>
        </authorList>
    </citation>
    <scope>NUCLEOTIDE SEQUENCE [LARGE SCALE GENOMIC DNA]</scope>
    <source>
        <strain evidence="4 5">Pp_1</strain>
    </source>
</reference>
<dbReference type="InterPro" id="IPR000037">
    <property type="entry name" value="SsrA-bd_prot"/>
</dbReference>
<proteinExistence type="inferred from homology"/>
<evidence type="ECO:0000256" key="1">
    <source>
        <dbReference type="ARBA" id="ARBA00022490"/>
    </source>
</evidence>
<dbReference type="Pfam" id="PF01668">
    <property type="entry name" value="SmpB"/>
    <property type="match status" value="1"/>
</dbReference>
<comment type="function">
    <text evidence="3">Required for rescue of stalled ribosomes mediated by trans-translation. Binds to transfer-messenger RNA (tmRNA), required for stable association of tmRNA with ribosomes. tmRNA and SmpB together mimic tRNA shape, replacing the anticodon stem-loop with SmpB. tmRNA is encoded by the ssrA gene; the 2 termini fold to resemble tRNA(Ala) and it encodes a 'tag peptide', a short internal open reading frame. During trans-translation Ala-aminoacylated tmRNA acts like a tRNA, entering the A-site of stalled ribosomes, displacing the stalled mRNA. The ribosome then switches to translate the ORF on the tmRNA; the nascent peptide is terminated with the 'tag peptide' encoded by the tmRNA and targeted for degradation. The ribosome is freed to recommence translation, which seems to be the essential function of trans-translation.</text>
</comment>
<dbReference type="PANTHER" id="PTHR30308:SF2">
    <property type="entry name" value="SSRA-BINDING PROTEIN"/>
    <property type="match status" value="1"/>
</dbReference>
<comment type="caution">
    <text evidence="4">The sequence shown here is derived from an EMBL/GenBank/DDBJ whole genome shotgun (WGS) entry which is preliminary data.</text>
</comment>
<dbReference type="PANTHER" id="PTHR30308">
    <property type="entry name" value="TMRNA-BINDING COMPONENT OF TRANS-TRANSLATION TAGGING COMPLEX"/>
    <property type="match status" value="1"/>
</dbReference>
<keyword evidence="2 3" id="KW-0694">RNA-binding</keyword>
<keyword evidence="5" id="KW-1185">Reference proteome</keyword>
<dbReference type="GO" id="GO:0070929">
    <property type="term" value="P:trans-translation"/>
    <property type="evidence" value="ECO:0007669"/>
    <property type="project" value="UniProtKB-UniRule"/>
</dbReference>
<protein>
    <recommendedName>
        <fullName evidence="3">SsrA-binding protein</fullName>
    </recommendedName>
    <alternativeName>
        <fullName evidence="3">Small protein B</fullName>
    </alternativeName>
</protein>
<comment type="similarity">
    <text evidence="3">Belongs to the SmpB family.</text>
</comment>
<dbReference type="GO" id="GO:0070930">
    <property type="term" value="P:trans-translation-dependent protein tagging"/>
    <property type="evidence" value="ECO:0007669"/>
    <property type="project" value="TreeGrafter"/>
</dbReference>
<dbReference type="RefSeq" id="WP_123663594.1">
    <property type="nucleotide sequence ID" value="NZ_RARA01000027.1"/>
</dbReference>
<dbReference type="Gene3D" id="2.40.280.10">
    <property type="match status" value="1"/>
</dbReference>
<evidence type="ECO:0000256" key="2">
    <source>
        <dbReference type="ARBA" id="ARBA00022884"/>
    </source>
</evidence>
<dbReference type="EMBL" id="RARA01000027">
    <property type="protein sequence ID" value="ROT46948.1"/>
    <property type="molecule type" value="Genomic_DNA"/>
</dbReference>
<accession>A0A3N2QAX0</accession>
<dbReference type="OrthoDB" id="9805462at2"/>
<keyword evidence="1 3" id="KW-0963">Cytoplasm</keyword>
<dbReference type="CDD" id="cd09294">
    <property type="entry name" value="SmpB"/>
    <property type="match status" value="1"/>
</dbReference>
<dbReference type="NCBIfam" id="NF003843">
    <property type="entry name" value="PRK05422.1"/>
    <property type="match status" value="1"/>
</dbReference>
<dbReference type="GO" id="GO:0003723">
    <property type="term" value="F:RNA binding"/>
    <property type="evidence" value="ECO:0007669"/>
    <property type="project" value="UniProtKB-UniRule"/>
</dbReference>
<dbReference type="InterPro" id="IPR023620">
    <property type="entry name" value="SmpB"/>
</dbReference>
<dbReference type="GO" id="GO:0005829">
    <property type="term" value="C:cytosol"/>
    <property type="evidence" value="ECO:0007669"/>
    <property type="project" value="TreeGrafter"/>
</dbReference>
<evidence type="ECO:0000313" key="4">
    <source>
        <dbReference type="EMBL" id="ROT46948.1"/>
    </source>
</evidence>
<dbReference type="SUPFAM" id="SSF74982">
    <property type="entry name" value="Small protein B (SmpB)"/>
    <property type="match status" value="1"/>
</dbReference>
<dbReference type="HAMAP" id="MF_00023">
    <property type="entry name" value="SmpB"/>
    <property type="match status" value="1"/>
</dbReference>
<dbReference type="InterPro" id="IPR020081">
    <property type="entry name" value="SsrA-bd_prot_CS"/>
</dbReference>
<dbReference type="NCBIfam" id="TIGR00086">
    <property type="entry name" value="smpB"/>
    <property type="match status" value="1"/>
</dbReference>
<dbReference type="PROSITE" id="PS01317">
    <property type="entry name" value="SSRP"/>
    <property type="match status" value="1"/>
</dbReference>
<organism evidence="4 5">
    <name type="scientific">Candidatus Cardinium hertigii</name>
    <dbReference type="NCBI Taxonomy" id="247481"/>
    <lineage>
        <taxon>Bacteria</taxon>
        <taxon>Pseudomonadati</taxon>
        <taxon>Bacteroidota</taxon>
        <taxon>Cytophagia</taxon>
        <taxon>Cytophagales</taxon>
        <taxon>Amoebophilaceae</taxon>
        <taxon>Candidatus Cardinium</taxon>
    </lineage>
</organism>
<name>A0A3N2QAX0_9BACT</name>
<dbReference type="Proteomes" id="UP000270927">
    <property type="component" value="Unassembled WGS sequence"/>
</dbReference>
<evidence type="ECO:0000313" key="5">
    <source>
        <dbReference type="Proteomes" id="UP000270927"/>
    </source>
</evidence>
<evidence type="ECO:0000256" key="3">
    <source>
        <dbReference type="HAMAP-Rule" id="MF_00023"/>
    </source>
</evidence>